<evidence type="ECO:0000313" key="4">
    <source>
        <dbReference type="Proteomes" id="UP000799776"/>
    </source>
</evidence>
<feature type="region of interest" description="Disordered" evidence="1">
    <location>
        <begin position="54"/>
        <end position="83"/>
    </location>
</feature>
<dbReference type="InterPro" id="IPR011011">
    <property type="entry name" value="Znf_FYVE_PHD"/>
</dbReference>
<dbReference type="PANTHER" id="PTHR46364">
    <property type="entry name" value="OS08G0421900 PROTEIN"/>
    <property type="match status" value="1"/>
</dbReference>
<dbReference type="PROSITE" id="PS51038">
    <property type="entry name" value="BAH"/>
    <property type="match status" value="1"/>
</dbReference>
<evidence type="ECO:0000259" key="2">
    <source>
        <dbReference type="PROSITE" id="PS51038"/>
    </source>
</evidence>
<dbReference type="Gene3D" id="3.30.40.10">
    <property type="entry name" value="Zinc/RING finger domain, C3HC4 (zinc finger)"/>
    <property type="match status" value="1"/>
</dbReference>
<dbReference type="SUPFAM" id="SSF57903">
    <property type="entry name" value="FYVE/PHD zinc finger"/>
    <property type="match status" value="1"/>
</dbReference>
<proteinExistence type="predicted"/>
<dbReference type="CDD" id="cd04370">
    <property type="entry name" value="BAH"/>
    <property type="match status" value="1"/>
</dbReference>
<name>A0A9P4HUJ9_9PEZI</name>
<keyword evidence="4" id="KW-1185">Reference proteome</keyword>
<dbReference type="EMBL" id="ML978717">
    <property type="protein sequence ID" value="KAF2088314.1"/>
    <property type="molecule type" value="Genomic_DNA"/>
</dbReference>
<feature type="region of interest" description="Disordered" evidence="1">
    <location>
        <begin position="283"/>
        <end position="331"/>
    </location>
</feature>
<evidence type="ECO:0000313" key="3">
    <source>
        <dbReference type="EMBL" id="KAF2088314.1"/>
    </source>
</evidence>
<protein>
    <recommendedName>
        <fullName evidence="2">BAH domain-containing protein</fullName>
    </recommendedName>
</protein>
<dbReference type="InterPro" id="IPR043151">
    <property type="entry name" value="BAH_sf"/>
</dbReference>
<comment type="caution">
    <text evidence="3">The sequence shown here is derived from an EMBL/GenBank/DDBJ whole genome shotgun (WGS) entry which is preliminary data.</text>
</comment>
<dbReference type="Gene3D" id="2.30.30.490">
    <property type="match status" value="1"/>
</dbReference>
<accession>A0A9P4HUJ9</accession>
<dbReference type="SMART" id="SM00439">
    <property type="entry name" value="BAH"/>
    <property type="match status" value="1"/>
</dbReference>
<feature type="region of interest" description="Disordered" evidence="1">
    <location>
        <begin position="1"/>
        <end position="28"/>
    </location>
</feature>
<dbReference type="InterPro" id="IPR001025">
    <property type="entry name" value="BAH_dom"/>
</dbReference>
<organism evidence="3 4">
    <name type="scientific">Saccharata proteae CBS 121410</name>
    <dbReference type="NCBI Taxonomy" id="1314787"/>
    <lineage>
        <taxon>Eukaryota</taxon>
        <taxon>Fungi</taxon>
        <taxon>Dikarya</taxon>
        <taxon>Ascomycota</taxon>
        <taxon>Pezizomycotina</taxon>
        <taxon>Dothideomycetes</taxon>
        <taxon>Dothideomycetes incertae sedis</taxon>
        <taxon>Botryosphaeriales</taxon>
        <taxon>Saccharataceae</taxon>
        <taxon>Saccharata</taxon>
    </lineage>
</organism>
<dbReference type="Proteomes" id="UP000799776">
    <property type="component" value="Unassembled WGS sequence"/>
</dbReference>
<sequence>MEDDAAHPPTPSSVPESSNGADSRRSISGPLRLDWADFDAEFGAFTIELYSAPPKKRKRGSSAHHALLQQQRNPPRGTSDADGERLSTSLFTVEPSAFWEDTRRYRNATIQDTVVEIGDFVFVQNDETPDDDEGTTVSDWVAKILEIRAGGPAYVFFRVYWVYRPEDLLDGRQPHHGEYEVIPTNAMQIIDASTVNGTVKIQHWRENEESQLLEPETLFWRQTLDDPTQTGTGKFSSITTHCIDEKPFNPDTMLIHCPTCNNWLHGPCIEAQAVTRAYEAHGIATPTSSTPDPSTAAPASAAKRDKKKEIKPTVDPEEDEQPEPLFSAQVRSTDGDKTMICLTDRRGDQPKMSEQPVHCLFEACRALIE</sequence>
<dbReference type="OrthoDB" id="10259622at2759"/>
<gene>
    <name evidence="3" type="ORF">K490DRAFT_56318</name>
</gene>
<feature type="domain" description="BAH" evidence="2">
    <location>
        <begin position="113"/>
        <end position="235"/>
    </location>
</feature>
<dbReference type="InterPro" id="IPR013083">
    <property type="entry name" value="Znf_RING/FYVE/PHD"/>
</dbReference>
<evidence type="ECO:0000256" key="1">
    <source>
        <dbReference type="SAM" id="MobiDB-lite"/>
    </source>
</evidence>
<dbReference type="GO" id="GO:0003682">
    <property type="term" value="F:chromatin binding"/>
    <property type="evidence" value="ECO:0007669"/>
    <property type="project" value="InterPro"/>
</dbReference>
<dbReference type="AlphaFoldDB" id="A0A9P4HUJ9"/>
<reference evidence="3" key="1">
    <citation type="journal article" date="2020" name="Stud. Mycol.">
        <title>101 Dothideomycetes genomes: a test case for predicting lifestyles and emergence of pathogens.</title>
        <authorList>
            <person name="Haridas S."/>
            <person name="Albert R."/>
            <person name="Binder M."/>
            <person name="Bloem J."/>
            <person name="Labutti K."/>
            <person name="Salamov A."/>
            <person name="Andreopoulos B."/>
            <person name="Baker S."/>
            <person name="Barry K."/>
            <person name="Bills G."/>
            <person name="Bluhm B."/>
            <person name="Cannon C."/>
            <person name="Castanera R."/>
            <person name="Culley D."/>
            <person name="Daum C."/>
            <person name="Ezra D."/>
            <person name="Gonzalez J."/>
            <person name="Henrissat B."/>
            <person name="Kuo A."/>
            <person name="Liang C."/>
            <person name="Lipzen A."/>
            <person name="Lutzoni F."/>
            <person name="Magnuson J."/>
            <person name="Mondo S."/>
            <person name="Nolan M."/>
            <person name="Ohm R."/>
            <person name="Pangilinan J."/>
            <person name="Park H.-J."/>
            <person name="Ramirez L."/>
            <person name="Alfaro M."/>
            <person name="Sun H."/>
            <person name="Tritt A."/>
            <person name="Yoshinaga Y."/>
            <person name="Zwiers L.-H."/>
            <person name="Turgeon B."/>
            <person name="Goodwin S."/>
            <person name="Spatafora J."/>
            <person name="Crous P."/>
            <person name="Grigoriev I."/>
        </authorList>
    </citation>
    <scope>NUCLEOTIDE SEQUENCE</scope>
    <source>
        <strain evidence="3">CBS 121410</strain>
    </source>
</reference>
<feature type="compositionally biased region" description="Low complexity" evidence="1">
    <location>
        <begin position="284"/>
        <end position="301"/>
    </location>
</feature>